<dbReference type="GO" id="GO:0008360">
    <property type="term" value="P:regulation of cell shape"/>
    <property type="evidence" value="ECO:0007669"/>
    <property type="project" value="UniProtKB-KW"/>
</dbReference>
<feature type="non-terminal residue" evidence="7">
    <location>
        <position position="185"/>
    </location>
</feature>
<keyword evidence="5" id="KW-0413">Isomerase</keyword>
<proteinExistence type="predicted"/>
<keyword evidence="4" id="KW-0573">Peptidoglycan synthesis</keyword>
<dbReference type="GO" id="GO:0009252">
    <property type="term" value="P:peptidoglycan biosynthetic process"/>
    <property type="evidence" value="ECO:0007669"/>
    <property type="project" value="UniProtKB-KW"/>
</dbReference>
<dbReference type="PROSITE" id="PS00923">
    <property type="entry name" value="ASP_GLU_RACEMASE_1"/>
    <property type="match status" value="1"/>
</dbReference>
<dbReference type="InterPro" id="IPR004391">
    <property type="entry name" value="Glu_race"/>
</dbReference>
<reference evidence="7" key="2">
    <citation type="journal article" date="2014" name="ISME J.">
        <title>Microbial stratification in low pH oxic and suboxic macroscopic growths along an acid mine drainage.</title>
        <authorList>
            <person name="Mendez-Garcia C."/>
            <person name="Mesa V."/>
            <person name="Sprenger R.R."/>
            <person name="Richter M."/>
            <person name="Diez M.S."/>
            <person name="Solano J."/>
            <person name="Bargiela R."/>
            <person name="Golyshina O.V."/>
            <person name="Manteca A."/>
            <person name="Ramos J.L."/>
            <person name="Gallego J.R."/>
            <person name="Llorente I."/>
            <person name="Martins Dos Santos V.A."/>
            <person name="Jensen O.N."/>
            <person name="Pelaez A.I."/>
            <person name="Sanchez J."/>
            <person name="Ferrer M."/>
        </authorList>
    </citation>
    <scope>NUCLEOTIDE SEQUENCE</scope>
</reference>
<dbReference type="EC" id="5.1.1.3" evidence="2"/>
<evidence type="ECO:0000256" key="4">
    <source>
        <dbReference type="ARBA" id="ARBA00022984"/>
    </source>
</evidence>
<dbReference type="InterPro" id="IPR001920">
    <property type="entry name" value="Asp/Glu_race"/>
</dbReference>
<gene>
    <name evidence="7" type="ORF">B1A_14997</name>
</gene>
<sequence length="185" mass="18899">MGRAAARLSSLRESLRIMGVSARMIGVFDSGVGGLTVLRALAAELPAEQFVYLGDTARLPYGTKSAETVVRYALQATAALAAFPLKCLVIACNTASAVALPAVRARIASVPVIGVIEPGAEAACAASNCGHIAVIATEGTVRGGAYQQAIRRRRPEAQVTAVPAPLFVALAEEGVCEGPIAEAVA</sequence>
<dbReference type="EMBL" id="AUZX01011008">
    <property type="protein sequence ID" value="EQD45039.1"/>
    <property type="molecule type" value="Genomic_DNA"/>
</dbReference>
<protein>
    <recommendedName>
        <fullName evidence="2">glutamate racemase</fullName>
        <ecNumber evidence="2">5.1.1.3</ecNumber>
    </recommendedName>
</protein>
<dbReference type="InterPro" id="IPR015942">
    <property type="entry name" value="Asp/Glu/hydantoin_racemase"/>
</dbReference>
<organism evidence="7">
    <name type="scientific">mine drainage metagenome</name>
    <dbReference type="NCBI Taxonomy" id="410659"/>
    <lineage>
        <taxon>unclassified sequences</taxon>
        <taxon>metagenomes</taxon>
        <taxon>ecological metagenomes</taxon>
    </lineage>
</organism>
<evidence type="ECO:0000256" key="5">
    <source>
        <dbReference type="ARBA" id="ARBA00023235"/>
    </source>
</evidence>
<dbReference type="Gene3D" id="3.40.50.1860">
    <property type="match status" value="1"/>
</dbReference>
<dbReference type="Pfam" id="PF01177">
    <property type="entry name" value="Asp_Glu_race"/>
    <property type="match status" value="1"/>
</dbReference>
<evidence type="ECO:0000256" key="1">
    <source>
        <dbReference type="ARBA" id="ARBA00001602"/>
    </source>
</evidence>
<dbReference type="GO" id="GO:0008881">
    <property type="term" value="F:glutamate racemase activity"/>
    <property type="evidence" value="ECO:0007669"/>
    <property type="project" value="UniProtKB-EC"/>
</dbReference>
<dbReference type="PANTHER" id="PTHR21198">
    <property type="entry name" value="GLUTAMATE RACEMASE"/>
    <property type="match status" value="1"/>
</dbReference>
<reference evidence="7" key="1">
    <citation type="submission" date="2013-08" db="EMBL/GenBank/DDBJ databases">
        <authorList>
            <person name="Mendez C."/>
            <person name="Richter M."/>
            <person name="Ferrer M."/>
            <person name="Sanchez J."/>
        </authorList>
    </citation>
    <scope>NUCLEOTIDE SEQUENCE</scope>
</reference>
<name>T1AWF3_9ZZZZ</name>
<dbReference type="PANTHER" id="PTHR21198:SF2">
    <property type="entry name" value="GLUTAMATE RACEMASE"/>
    <property type="match status" value="1"/>
</dbReference>
<evidence type="ECO:0000256" key="3">
    <source>
        <dbReference type="ARBA" id="ARBA00022960"/>
    </source>
</evidence>
<keyword evidence="6" id="KW-0961">Cell wall biogenesis/degradation</keyword>
<dbReference type="AlphaFoldDB" id="T1AWF3"/>
<dbReference type="GO" id="GO:0071555">
    <property type="term" value="P:cell wall organization"/>
    <property type="evidence" value="ECO:0007669"/>
    <property type="project" value="UniProtKB-KW"/>
</dbReference>
<dbReference type="NCBIfam" id="TIGR00067">
    <property type="entry name" value="glut_race"/>
    <property type="match status" value="1"/>
</dbReference>
<comment type="caution">
    <text evidence="7">The sequence shown here is derived from an EMBL/GenBank/DDBJ whole genome shotgun (WGS) entry which is preliminary data.</text>
</comment>
<dbReference type="InterPro" id="IPR018187">
    <property type="entry name" value="Asp/Glu_racemase_AS_1"/>
</dbReference>
<accession>T1AWF3</accession>
<keyword evidence="3" id="KW-0133">Cell shape</keyword>
<evidence type="ECO:0000313" key="7">
    <source>
        <dbReference type="EMBL" id="EQD45039.1"/>
    </source>
</evidence>
<evidence type="ECO:0000256" key="6">
    <source>
        <dbReference type="ARBA" id="ARBA00023316"/>
    </source>
</evidence>
<evidence type="ECO:0000256" key="2">
    <source>
        <dbReference type="ARBA" id="ARBA00013090"/>
    </source>
</evidence>
<dbReference type="FunFam" id="3.40.50.1860:FF:000002">
    <property type="entry name" value="Glutamate racemase"/>
    <property type="match status" value="1"/>
</dbReference>
<comment type="catalytic activity">
    <reaction evidence="1">
        <text>L-glutamate = D-glutamate</text>
        <dbReference type="Rhea" id="RHEA:12813"/>
        <dbReference type="ChEBI" id="CHEBI:29985"/>
        <dbReference type="ChEBI" id="CHEBI:29986"/>
        <dbReference type="EC" id="5.1.1.3"/>
    </reaction>
</comment>
<dbReference type="SUPFAM" id="SSF53681">
    <property type="entry name" value="Aspartate/glutamate racemase"/>
    <property type="match status" value="2"/>
</dbReference>